<reference evidence="1 2" key="2">
    <citation type="journal article" date="2013" name="Plant Cell Physiol.">
        <title>Rice Annotation Project Database (RAP-DB): an integrative and interactive database for rice genomics.</title>
        <authorList>
            <person name="Sakai H."/>
            <person name="Lee S.S."/>
            <person name="Tanaka T."/>
            <person name="Numa H."/>
            <person name="Kim J."/>
            <person name="Kawahara Y."/>
            <person name="Wakimoto H."/>
            <person name="Yang C.C."/>
            <person name="Iwamoto M."/>
            <person name="Abe T."/>
            <person name="Yamada Y."/>
            <person name="Muto A."/>
            <person name="Inokuchi H."/>
            <person name="Ikemura T."/>
            <person name="Matsumoto T."/>
            <person name="Sasaki T."/>
            <person name="Itoh T."/>
        </authorList>
    </citation>
    <scope>NUCLEOTIDE SEQUENCE [LARGE SCALE GENOMIC DNA]</scope>
    <source>
        <strain evidence="2">cv. Nipponbare</strain>
    </source>
</reference>
<sequence length="141" mass="15555">MMSWKAGHTPAKSKLSRAQRQLLADVRCSIILLSFHIPIQLRTSSCHDRAKWPMAQHHKFCKAQDDQTSSSSISQAVLTTKLCVRSTEVEKYQGRAGSIRTYVRMGTNECNANAHASRRCASKAALHCTAAPIENASKQAS</sequence>
<organism evidence="1 2">
    <name type="scientific">Oryza sativa subsp. japonica</name>
    <name type="common">Rice</name>
    <dbReference type="NCBI Taxonomy" id="39947"/>
    <lineage>
        <taxon>Eukaryota</taxon>
        <taxon>Viridiplantae</taxon>
        <taxon>Streptophyta</taxon>
        <taxon>Embryophyta</taxon>
        <taxon>Tracheophyta</taxon>
        <taxon>Spermatophyta</taxon>
        <taxon>Magnoliopsida</taxon>
        <taxon>Liliopsida</taxon>
        <taxon>Poales</taxon>
        <taxon>Poaceae</taxon>
        <taxon>BOP clade</taxon>
        <taxon>Oryzoideae</taxon>
        <taxon>Oryzeae</taxon>
        <taxon>Oryzinae</taxon>
        <taxon>Oryza</taxon>
        <taxon>Oryza sativa</taxon>
    </lineage>
</organism>
<accession>A0A0P0WN06</accession>
<protein>
    <submittedName>
        <fullName evidence="1">Os05g0441150 protein</fullName>
    </submittedName>
</protein>
<reference evidence="1 2" key="3">
    <citation type="journal article" date="2013" name="Rice">
        <title>Improvement of the Oryza sativa Nipponbare reference genome using next generation sequence and optical map data.</title>
        <authorList>
            <person name="Kawahara Y."/>
            <person name="de la Bastide M."/>
            <person name="Hamilton J.P."/>
            <person name="Kanamori H."/>
            <person name="McCombie W.R."/>
            <person name="Ouyang S."/>
            <person name="Schwartz D.C."/>
            <person name="Tanaka T."/>
            <person name="Wu J."/>
            <person name="Zhou S."/>
            <person name="Childs K.L."/>
            <person name="Davidson R.M."/>
            <person name="Lin H."/>
            <person name="Quesada-Ocampo L."/>
            <person name="Vaillancourt B."/>
            <person name="Sakai H."/>
            <person name="Lee S.S."/>
            <person name="Kim J."/>
            <person name="Numa H."/>
            <person name="Itoh T."/>
            <person name="Buell C.R."/>
            <person name="Matsumoto T."/>
        </authorList>
    </citation>
    <scope>NUCLEOTIDE SEQUENCE [LARGE SCALE GENOMIC DNA]</scope>
    <source>
        <strain evidence="2">cv. Nipponbare</strain>
    </source>
</reference>
<dbReference type="InParanoid" id="A0A0P0WN06"/>
<evidence type="ECO:0000313" key="1">
    <source>
        <dbReference type="EMBL" id="BAS94243.1"/>
    </source>
</evidence>
<gene>
    <name evidence="1" type="ordered locus">Os05g0441150</name>
    <name evidence="1" type="ORF">OSNPB_050441150</name>
</gene>
<proteinExistence type="predicted"/>
<dbReference type="AlphaFoldDB" id="A0A0P0WN06"/>
<keyword evidence="2" id="KW-1185">Reference proteome</keyword>
<dbReference type="PaxDb" id="39947-A0A0P0WN06"/>
<dbReference type="EMBL" id="AP014961">
    <property type="protein sequence ID" value="BAS94243.1"/>
    <property type="molecule type" value="Genomic_DNA"/>
</dbReference>
<dbReference type="Proteomes" id="UP000059680">
    <property type="component" value="Chromosome 5"/>
</dbReference>
<evidence type="ECO:0000313" key="2">
    <source>
        <dbReference type="Proteomes" id="UP000059680"/>
    </source>
</evidence>
<reference evidence="2" key="1">
    <citation type="journal article" date="2005" name="Nature">
        <title>The map-based sequence of the rice genome.</title>
        <authorList>
            <consortium name="International rice genome sequencing project (IRGSP)"/>
            <person name="Matsumoto T."/>
            <person name="Wu J."/>
            <person name="Kanamori H."/>
            <person name="Katayose Y."/>
            <person name="Fujisawa M."/>
            <person name="Namiki N."/>
            <person name="Mizuno H."/>
            <person name="Yamamoto K."/>
            <person name="Antonio B.A."/>
            <person name="Baba T."/>
            <person name="Sakata K."/>
            <person name="Nagamura Y."/>
            <person name="Aoki H."/>
            <person name="Arikawa K."/>
            <person name="Arita K."/>
            <person name="Bito T."/>
            <person name="Chiden Y."/>
            <person name="Fujitsuka N."/>
            <person name="Fukunaka R."/>
            <person name="Hamada M."/>
            <person name="Harada C."/>
            <person name="Hayashi A."/>
            <person name="Hijishita S."/>
            <person name="Honda M."/>
            <person name="Hosokawa S."/>
            <person name="Ichikawa Y."/>
            <person name="Idonuma A."/>
            <person name="Iijima M."/>
            <person name="Ikeda M."/>
            <person name="Ikeno M."/>
            <person name="Ito K."/>
            <person name="Ito S."/>
            <person name="Ito T."/>
            <person name="Ito Y."/>
            <person name="Ito Y."/>
            <person name="Iwabuchi A."/>
            <person name="Kamiya K."/>
            <person name="Karasawa W."/>
            <person name="Kurita K."/>
            <person name="Katagiri S."/>
            <person name="Kikuta A."/>
            <person name="Kobayashi H."/>
            <person name="Kobayashi N."/>
            <person name="Machita K."/>
            <person name="Maehara T."/>
            <person name="Masukawa M."/>
            <person name="Mizubayashi T."/>
            <person name="Mukai Y."/>
            <person name="Nagasaki H."/>
            <person name="Nagata Y."/>
            <person name="Naito S."/>
            <person name="Nakashima M."/>
            <person name="Nakama Y."/>
            <person name="Nakamichi Y."/>
            <person name="Nakamura M."/>
            <person name="Meguro A."/>
            <person name="Negishi M."/>
            <person name="Ohta I."/>
            <person name="Ohta T."/>
            <person name="Okamoto M."/>
            <person name="Ono N."/>
            <person name="Saji S."/>
            <person name="Sakaguchi M."/>
            <person name="Sakai K."/>
            <person name="Shibata M."/>
            <person name="Shimokawa T."/>
            <person name="Song J."/>
            <person name="Takazaki Y."/>
            <person name="Terasawa K."/>
            <person name="Tsugane M."/>
            <person name="Tsuji K."/>
            <person name="Ueda S."/>
            <person name="Waki K."/>
            <person name="Yamagata H."/>
            <person name="Yamamoto M."/>
            <person name="Yamamoto S."/>
            <person name="Yamane H."/>
            <person name="Yoshiki S."/>
            <person name="Yoshihara R."/>
            <person name="Yukawa K."/>
            <person name="Zhong H."/>
            <person name="Yano M."/>
            <person name="Yuan Q."/>
            <person name="Ouyang S."/>
            <person name="Liu J."/>
            <person name="Jones K.M."/>
            <person name="Gansberger K."/>
            <person name="Moffat K."/>
            <person name="Hill J."/>
            <person name="Bera J."/>
            <person name="Fadrosh D."/>
            <person name="Jin S."/>
            <person name="Johri S."/>
            <person name="Kim M."/>
            <person name="Overton L."/>
            <person name="Reardon M."/>
            <person name="Tsitrin T."/>
            <person name="Vuong H."/>
            <person name="Weaver B."/>
            <person name="Ciecko A."/>
            <person name="Tallon L."/>
            <person name="Jackson J."/>
            <person name="Pai G."/>
            <person name="Aken S.V."/>
            <person name="Utterback T."/>
            <person name="Reidmuller S."/>
            <person name="Feldblyum T."/>
            <person name="Hsiao J."/>
            <person name="Zismann V."/>
            <person name="Iobst S."/>
            <person name="de Vazeille A.R."/>
            <person name="Buell C.R."/>
            <person name="Ying K."/>
            <person name="Li Y."/>
            <person name="Lu T."/>
            <person name="Huang Y."/>
            <person name="Zhao Q."/>
            <person name="Feng Q."/>
            <person name="Zhang L."/>
            <person name="Zhu J."/>
            <person name="Weng Q."/>
            <person name="Mu J."/>
            <person name="Lu Y."/>
            <person name="Fan D."/>
            <person name="Liu Y."/>
            <person name="Guan J."/>
            <person name="Zhang Y."/>
            <person name="Yu S."/>
            <person name="Liu X."/>
            <person name="Zhang Y."/>
            <person name="Hong G."/>
            <person name="Han B."/>
            <person name="Choisne N."/>
            <person name="Demange N."/>
            <person name="Orjeda G."/>
            <person name="Samain S."/>
            <person name="Cattolico L."/>
            <person name="Pelletier E."/>
            <person name="Couloux A."/>
            <person name="Segurens B."/>
            <person name="Wincker P."/>
            <person name="D'Hont A."/>
            <person name="Scarpelli C."/>
            <person name="Weissenbach J."/>
            <person name="Salanoubat M."/>
            <person name="Quetier F."/>
            <person name="Yu Y."/>
            <person name="Kim H.R."/>
            <person name="Rambo T."/>
            <person name="Currie J."/>
            <person name="Collura K."/>
            <person name="Luo M."/>
            <person name="Yang T."/>
            <person name="Ammiraju J.S.S."/>
            <person name="Engler F."/>
            <person name="Soderlund C."/>
            <person name="Wing R.A."/>
            <person name="Palmer L.E."/>
            <person name="de la Bastide M."/>
            <person name="Spiegel L."/>
            <person name="Nascimento L."/>
            <person name="Zutavern T."/>
            <person name="O'Shaughnessy A."/>
            <person name="Dike S."/>
            <person name="Dedhia N."/>
            <person name="Preston R."/>
            <person name="Balija V."/>
            <person name="McCombie W.R."/>
            <person name="Chow T."/>
            <person name="Chen H."/>
            <person name="Chung M."/>
            <person name="Chen C."/>
            <person name="Shaw J."/>
            <person name="Wu H."/>
            <person name="Hsiao K."/>
            <person name="Chao Y."/>
            <person name="Chu M."/>
            <person name="Cheng C."/>
            <person name="Hour A."/>
            <person name="Lee P."/>
            <person name="Lin S."/>
            <person name="Lin Y."/>
            <person name="Liou J."/>
            <person name="Liu S."/>
            <person name="Hsing Y."/>
            <person name="Raghuvanshi S."/>
            <person name="Mohanty A."/>
            <person name="Bharti A.K."/>
            <person name="Gaur A."/>
            <person name="Gupta V."/>
            <person name="Kumar D."/>
            <person name="Ravi V."/>
            <person name="Vij S."/>
            <person name="Kapur A."/>
            <person name="Khurana P."/>
            <person name="Khurana P."/>
            <person name="Khurana J.P."/>
            <person name="Tyagi A.K."/>
            <person name="Gaikwad K."/>
            <person name="Singh A."/>
            <person name="Dalal V."/>
            <person name="Srivastava S."/>
            <person name="Dixit A."/>
            <person name="Pal A.K."/>
            <person name="Ghazi I.A."/>
            <person name="Yadav M."/>
            <person name="Pandit A."/>
            <person name="Bhargava A."/>
            <person name="Sureshbabu K."/>
            <person name="Batra K."/>
            <person name="Sharma T.R."/>
            <person name="Mohapatra T."/>
            <person name="Singh N.K."/>
            <person name="Messing J."/>
            <person name="Nelson A.B."/>
            <person name="Fuks G."/>
            <person name="Kavchok S."/>
            <person name="Keizer G."/>
            <person name="Linton E."/>
            <person name="Llaca V."/>
            <person name="Song R."/>
            <person name="Tanyolac B."/>
            <person name="Young S."/>
            <person name="Ho-Il K."/>
            <person name="Hahn J.H."/>
            <person name="Sangsakoo G."/>
            <person name="Vanavichit A."/>
            <person name="de Mattos Luiz.A.T."/>
            <person name="Zimmer P.D."/>
            <person name="Malone G."/>
            <person name="Dellagostin O."/>
            <person name="de Oliveira A.C."/>
            <person name="Bevan M."/>
            <person name="Bancroft I."/>
            <person name="Minx P."/>
            <person name="Cordum H."/>
            <person name="Wilson R."/>
            <person name="Cheng Z."/>
            <person name="Jin W."/>
            <person name="Jiang J."/>
            <person name="Leong S.A."/>
            <person name="Iwama H."/>
            <person name="Gojobori T."/>
            <person name="Itoh T."/>
            <person name="Niimura Y."/>
            <person name="Fujii Y."/>
            <person name="Habara T."/>
            <person name="Sakai H."/>
            <person name="Sato Y."/>
            <person name="Wilson G."/>
            <person name="Kumar K."/>
            <person name="McCouch S."/>
            <person name="Juretic N."/>
            <person name="Hoen D."/>
            <person name="Wright S."/>
            <person name="Bruskiewich R."/>
            <person name="Bureau T."/>
            <person name="Miyao A."/>
            <person name="Hirochika H."/>
            <person name="Nishikawa T."/>
            <person name="Kadowaki K."/>
            <person name="Sugiura M."/>
            <person name="Burr B."/>
            <person name="Sasaki T."/>
        </authorList>
    </citation>
    <scope>NUCLEOTIDE SEQUENCE [LARGE SCALE GENOMIC DNA]</scope>
    <source>
        <strain evidence="2">cv. Nipponbare</strain>
    </source>
</reference>
<name>A0A0P0WN06_ORYSJ</name>